<keyword evidence="1" id="KW-0812">Transmembrane</keyword>
<accession>A0A382S6W7</accession>
<protein>
    <submittedName>
        <fullName evidence="2">Uncharacterized protein</fullName>
    </submittedName>
</protein>
<feature type="non-terminal residue" evidence="2">
    <location>
        <position position="1"/>
    </location>
</feature>
<dbReference type="EMBL" id="UINC01126877">
    <property type="protein sequence ID" value="SVD05636.1"/>
    <property type="molecule type" value="Genomic_DNA"/>
</dbReference>
<evidence type="ECO:0000256" key="1">
    <source>
        <dbReference type="SAM" id="Phobius"/>
    </source>
</evidence>
<dbReference type="AlphaFoldDB" id="A0A382S6W7"/>
<name>A0A382S6W7_9ZZZZ</name>
<evidence type="ECO:0000313" key="2">
    <source>
        <dbReference type="EMBL" id="SVD05636.1"/>
    </source>
</evidence>
<organism evidence="2">
    <name type="scientific">marine metagenome</name>
    <dbReference type="NCBI Taxonomy" id="408172"/>
    <lineage>
        <taxon>unclassified sequences</taxon>
        <taxon>metagenomes</taxon>
        <taxon>ecological metagenomes</taxon>
    </lineage>
</organism>
<sequence length="48" mass="5695">VLGNKTLLIHDRIAGYPLYLFSWILRYPVLFLLLAFQKMIQEIFKGIK</sequence>
<feature type="transmembrane region" description="Helical" evidence="1">
    <location>
        <begin position="16"/>
        <end position="36"/>
    </location>
</feature>
<reference evidence="2" key="1">
    <citation type="submission" date="2018-05" db="EMBL/GenBank/DDBJ databases">
        <authorList>
            <person name="Lanie J.A."/>
            <person name="Ng W.-L."/>
            <person name="Kazmierczak K.M."/>
            <person name="Andrzejewski T.M."/>
            <person name="Davidsen T.M."/>
            <person name="Wayne K.J."/>
            <person name="Tettelin H."/>
            <person name="Glass J.I."/>
            <person name="Rusch D."/>
            <person name="Podicherti R."/>
            <person name="Tsui H.-C.T."/>
            <person name="Winkler M.E."/>
        </authorList>
    </citation>
    <scope>NUCLEOTIDE SEQUENCE</scope>
</reference>
<gene>
    <name evidence="2" type="ORF">METZ01_LOCUS358490</name>
</gene>
<keyword evidence="1" id="KW-1133">Transmembrane helix</keyword>
<keyword evidence="1" id="KW-0472">Membrane</keyword>
<proteinExistence type="predicted"/>